<dbReference type="PANTHER" id="PTHR46832:SF1">
    <property type="entry name" value="5'-METHYLTHIOADENOSINE_S-ADENOSYLHOMOCYSTEINE NUCLEOSIDASE"/>
    <property type="match status" value="1"/>
</dbReference>
<gene>
    <name evidence="2" type="ORF">GN157_07385</name>
</gene>
<dbReference type="OrthoDB" id="997641at2"/>
<dbReference type="EMBL" id="WOWP01000024">
    <property type="protein sequence ID" value="MUV03529.1"/>
    <property type="molecule type" value="Genomic_DNA"/>
</dbReference>
<evidence type="ECO:0000313" key="2">
    <source>
        <dbReference type="EMBL" id="MUV03529.1"/>
    </source>
</evidence>
<dbReference type="InterPro" id="IPR000845">
    <property type="entry name" value="Nucleoside_phosphorylase_d"/>
</dbReference>
<dbReference type="GO" id="GO:0019284">
    <property type="term" value="P:L-methionine salvage from S-adenosylmethionine"/>
    <property type="evidence" value="ECO:0007669"/>
    <property type="project" value="TreeGrafter"/>
</dbReference>
<dbReference type="PANTHER" id="PTHR46832">
    <property type="entry name" value="5'-METHYLTHIOADENOSINE/S-ADENOSYLHOMOCYSTEINE NUCLEOSIDASE"/>
    <property type="match status" value="1"/>
</dbReference>
<dbReference type="AlphaFoldDB" id="A0A6N8HA61"/>
<dbReference type="Gene3D" id="3.40.50.1580">
    <property type="entry name" value="Nucleoside phosphorylase domain"/>
    <property type="match status" value="1"/>
</dbReference>
<comment type="caution">
    <text evidence="2">The sequence shown here is derived from an EMBL/GenBank/DDBJ whole genome shotgun (WGS) entry which is preliminary data.</text>
</comment>
<dbReference type="GO" id="GO:0008930">
    <property type="term" value="F:methylthioadenosine nucleosidase activity"/>
    <property type="evidence" value="ECO:0007669"/>
    <property type="project" value="TreeGrafter"/>
</dbReference>
<dbReference type="CDD" id="cd09008">
    <property type="entry name" value="MTAN"/>
    <property type="match status" value="1"/>
</dbReference>
<dbReference type="SUPFAM" id="SSF53167">
    <property type="entry name" value="Purine and uridine phosphorylases"/>
    <property type="match status" value="1"/>
</dbReference>
<dbReference type="GO" id="GO:0009116">
    <property type="term" value="P:nucleoside metabolic process"/>
    <property type="evidence" value="ECO:0007669"/>
    <property type="project" value="InterPro"/>
</dbReference>
<protein>
    <submittedName>
        <fullName evidence="2">Nucleosidase</fullName>
    </submittedName>
</protein>
<sequence>MSVTTHNTLPSTSELLQKPLYVFALESEATHEFKDVNTLFVGIGKINAMYNLMKSIHDSKPSIIINLGSAGSTSHKRGDVVCCTNFVQRDMDVTALGFEKYQTPFSAHLPVLEYGIKIETLPHGICGTGDSFVMDHNTEDYNVIDMEAYPLALIAKQENIPFLCLKYISDGADDTAAVDWPEMVKNAAKALKLTLNNIITE</sequence>
<dbReference type="RefSeq" id="WP_157482591.1">
    <property type="nucleotide sequence ID" value="NZ_WOWP01000024.1"/>
</dbReference>
<evidence type="ECO:0000313" key="3">
    <source>
        <dbReference type="Proteomes" id="UP000433945"/>
    </source>
</evidence>
<accession>A0A6N8HA61</accession>
<evidence type="ECO:0000259" key="1">
    <source>
        <dbReference type="Pfam" id="PF01048"/>
    </source>
</evidence>
<keyword evidence="3" id="KW-1185">Reference proteome</keyword>
<dbReference type="GO" id="GO:0008782">
    <property type="term" value="F:adenosylhomocysteine nucleosidase activity"/>
    <property type="evidence" value="ECO:0007669"/>
    <property type="project" value="TreeGrafter"/>
</dbReference>
<dbReference type="GO" id="GO:0005829">
    <property type="term" value="C:cytosol"/>
    <property type="evidence" value="ECO:0007669"/>
    <property type="project" value="TreeGrafter"/>
</dbReference>
<dbReference type="InterPro" id="IPR035994">
    <property type="entry name" value="Nucleoside_phosphorylase_sf"/>
</dbReference>
<dbReference type="Proteomes" id="UP000433945">
    <property type="component" value="Unassembled WGS sequence"/>
</dbReference>
<name>A0A6N8HA61_9FLAO</name>
<reference evidence="2 3" key="1">
    <citation type="submission" date="2019-12" db="EMBL/GenBank/DDBJ databases">
        <authorList>
            <person name="Sun J.-Q."/>
        </authorList>
    </citation>
    <scope>NUCLEOTIDE SEQUENCE [LARGE SCALE GENOMIC DNA]</scope>
    <source>
        <strain evidence="2 3">JCM 17928</strain>
    </source>
</reference>
<feature type="domain" description="Nucleoside phosphorylase" evidence="1">
    <location>
        <begin position="41"/>
        <end position="193"/>
    </location>
</feature>
<organism evidence="2 3">
    <name type="scientific">Flavobacterium rakeshii</name>
    <dbReference type="NCBI Taxonomy" id="1038845"/>
    <lineage>
        <taxon>Bacteria</taxon>
        <taxon>Pseudomonadati</taxon>
        <taxon>Bacteroidota</taxon>
        <taxon>Flavobacteriia</taxon>
        <taxon>Flavobacteriales</taxon>
        <taxon>Flavobacteriaceae</taxon>
        <taxon>Flavobacterium</taxon>
    </lineage>
</organism>
<proteinExistence type="predicted"/>
<dbReference type="Pfam" id="PF01048">
    <property type="entry name" value="PNP_UDP_1"/>
    <property type="match status" value="1"/>
</dbReference>